<accession>A0ACB8DSG0</accession>
<protein>
    <submittedName>
        <fullName evidence="1">Uncharacterized protein</fullName>
    </submittedName>
</protein>
<organism evidence="1 2">
    <name type="scientific">Dermacentor silvarum</name>
    <name type="common">Tick</name>
    <dbReference type="NCBI Taxonomy" id="543639"/>
    <lineage>
        <taxon>Eukaryota</taxon>
        <taxon>Metazoa</taxon>
        <taxon>Ecdysozoa</taxon>
        <taxon>Arthropoda</taxon>
        <taxon>Chelicerata</taxon>
        <taxon>Arachnida</taxon>
        <taxon>Acari</taxon>
        <taxon>Parasitiformes</taxon>
        <taxon>Ixodida</taxon>
        <taxon>Ixodoidea</taxon>
        <taxon>Ixodidae</taxon>
        <taxon>Rhipicephalinae</taxon>
        <taxon>Dermacentor</taxon>
    </lineage>
</organism>
<proteinExistence type="predicted"/>
<dbReference type="EMBL" id="CM023470">
    <property type="protein sequence ID" value="KAH7977392.1"/>
    <property type="molecule type" value="Genomic_DNA"/>
</dbReference>
<dbReference type="Proteomes" id="UP000821865">
    <property type="component" value="Chromosome 1"/>
</dbReference>
<sequence length="715" mass="81117">MAREFVSCRQTPASSFVLILVILCAPQFGRCVDGESERVGSDSGTTTPDAFDTYYIGMRNMIGEAIAKAPPTFIRKLQTADVSVDCSLGLLKLVRGFQNLEPWALKLFDASGKYPTGLFQGSRVDMGAFDECLETMVLDGSGHVTSQGQYCNLQFYVKNSTAWQKKMEPILQVMDPSIFYFKKYFFLEELPIVRLGICVLDDCSQDDLQALVDSGTLIGLATTFSAAANTRALFKVADKTDPDQYPLQFMHGLRFFSLAYIVMGHSYQTMSDTWSRLQNMFSAVNYWPNQMIVVGFSSVDTFFFLSGFFLCLTLMKQKLTGPHVFIIGLLRRIIRTCVPLFFTVMCFYVAPLFTTGPDTKSFFLKLYDDVAENWWRILLQIRNFFELTPQTVLGHTWYLSADFQLFTISLLTLLLFKSRKTLALGAFALLSLMGCAFATWTISGSDMTPFVVFPAETPQVVMRTANEYYIRPFYHAVCYFSGCMAFLLIDDMKERKMSKAVQMVCWCLAVACGLCCIFMKHAWYANRNPTSEAGKLFTAFFDRVLWSLFLFWITLACSTGRGGVLSKFLSFNAFVPLSKLSFGVYLIHYPFIQLMLHASRERVFWSHFNQITLFFALLVWSFLLAYLAYLVCEGPTAVLDKLAFQRLTRRARPSRNQAEEPRLDCPNELPEKDAENGRINSELTSGKMNGYTLPDPRNGAVRGLSLPSQWEPQRL</sequence>
<reference evidence="1" key="1">
    <citation type="submission" date="2020-05" db="EMBL/GenBank/DDBJ databases">
        <title>Large-scale comparative analyses of tick genomes elucidate their genetic diversity and vector capacities.</title>
        <authorList>
            <person name="Jia N."/>
            <person name="Wang J."/>
            <person name="Shi W."/>
            <person name="Du L."/>
            <person name="Sun Y."/>
            <person name="Zhan W."/>
            <person name="Jiang J."/>
            <person name="Wang Q."/>
            <person name="Zhang B."/>
            <person name="Ji P."/>
            <person name="Sakyi L.B."/>
            <person name="Cui X."/>
            <person name="Yuan T."/>
            <person name="Jiang B."/>
            <person name="Yang W."/>
            <person name="Lam T.T.-Y."/>
            <person name="Chang Q."/>
            <person name="Ding S."/>
            <person name="Wang X."/>
            <person name="Zhu J."/>
            <person name="Ruan X."/>
            <person name="Zhao L."/>
            <person name="Wei J."/>
            <person name="Que T."/>
            <person name="Du C."/>
            <person name="Cheng J."/>
            <person name="Dai P."/>
            <person name="Han X."/>
            <person name="Huang E."/>
            <person name="Gao Y."/>
            <person name="Liu J."/>
            <person name="Shao H."/>
            <person name="Ye R."/>
            <person name="Li L."/>
            <person name="Wei W."/>
            <person name="Wang X."/>
            <person name="Wang C."/>
            <person name="Yang T."/>
            <person name="Huo Q."/>
            <person name="Li W."/>
            <person name="Guo W."/>
            <person name="Chen H."/>
            <person name="Zhou L."/>
            <person name="Ni X."/>
            <person name="Tian J."/>
            <person name="Zhou Y."/>
            <person name="Sheng Y."/>
            <person name="Liu T."/>
            <person name="Pan Y."/>
            <person name="Xia L."/>
            <person name="Li J."/>
            <person name="Zhao F."/>
            <person name="Cao W."/>
        </authorList>
    </citation>
    <scope>NUCLEOTIDE SEQUENCE</scope>
    <source>
        <strain evidence="1">Dsil-2018</strain>
    </source>
</reference>
<evidence type="ECO:0000313" key="1">
    <source>
        <dbReference type="EMBL" id="KAH7977392.1"/>
    </source>
</evidence>
<evidence type="ECO:0000313" key="2">
    <source>
        <dbReference type="Proteomes" id="UP000821865"/>
    </source>
</evidence>
<keyword evidence="2" id="KW-1185">Reference proteome</keyword>
<gene>
    <name evidence="1" type="ORF">HPB49_001197</name>
</gene>
<name>A0ACB8DSG0_DERSI</name>
<comment type="caution">
    <text evidence="1">The sequence shown here is derived from an EMBL/GenBank/DDBJ whole genome shotgun (WGS) entry which is preliminary data.</text>
</comment>